<feature type="domain" description="WWE" evidence="5">
    <location>
        <begin position="1"/>
        <end position="50"/>
    </location>
</feature>
<proteinExistence type="inferred from homology"/>
<dbReference type="HOGENOM" id="CLU_1478391_0_0_1"/>
<name>S4RQT0_PETMA</name>
<evidence type="ECO:0000256" key="1">
    <source>
        <dbReference type="ARBA" id="ARBA00004123"/>
    </source>
</evidence>
<evidence type="ECO:0000256" key="3">
    <source>
        <dbReference type="ARBA" id="ARBA00024347"/>
    </source>
</evidence>
<dbReference type="GO" id="GO:0005634">
    <property type="term" value="C:nucleus"/>
    <property type="evidence" value="ECO:0007669"/>
    <property type="project" value="UniProtKB-SubCell"/>
</dbReference>
<evidence type="ECO:0000313" key="7">
    <source>
        <dbReference type="Ensembl" id="ENSPMAP00000007566.1"/>
    </source>
</evidence>
<keyword evidence="2" id="KW-0539">Nucleus</keyword>
<dbReference type="GO" id="GO:0003950">
    <property type="term" value="F:NAD+ poly-ADP-ribosyltransferase activity"/>
    <property type="evidence" value="ECO:0007669"/>
    <property type="project" value="UniProtKB-UniRule"/>
</dbReference>
<evidence type="ECO:0000256" key="4">
    <source>
        <dbReference type="RuleBase" id="RU362114"/>
    </source>
</evidence>
<dbReference type="InterPro" id="IPR037197">
    <property type="entry name" value="WWE_dom_sf"/>
</dbReference>
<organism evidence="7">
    <name type="scientific">Petromyzon marinus</name>
    <name type="common">Sea lamprey</name>
    <dbReference type="NCBI Taxonomy" id="7757"/>
    <lineage>
        <taxon>Eukaryota</taxon>
        <taxon>Metazoa</taxon>
        <taxon>Chordata</taxon>
        <taxon>Craniata</taxon>
        <taxon>Vertebrata</taxon>
        <taxon>Cyclostomata</taxon>
        <taxon>Hyperoartia</taxon>
        <taxon>Petromyzontiformes</taxon>
        <taxon>Petromyzontidae</taxon>
        <taxon>Petromyzon</taxon>
    </lineage>
</organism>
<dbReference type="OMA" id="SPVFWEN"/>
<evidence type="ECO:0000259" key="6">
    <source>
        <dbReference type="PROSITE" id="PS51059"/>
    </source>
</evidence>
<dbReference type="SUPFAM" id="SSF117839">
    <property type="entry name" value="WWE domain"/>
    <property type="match status" value="1"/>
</dbReference>
<reference evidence="7" key="2">
    <citation type="submission" date="2025-09" db="UniProtKB">
        <authorList>
            <consortium name="Ensembl"/>
        </authorList>
    </citation>
    <scope>IDENTIFICATION</scope>
</reference>
<accession>S4RQT0</accession>
<evidence type="ECO:0000256" key="2">
    <source>
        <dbReference type="ARBA" id="ARBA00023242"/>
    </source>
</evidence>
<comment type="subcellular location">
    <subcellularLocation>
        <location evidence="1">Nucleus</location>
    </subcellularLocation>
</comment>
<keyword evidence="4" id="KW-0520">NAD</keyword>
<dbReference type="Ensembl" id="ENSPMAT00000007600.1">
    <property type="protein sequence ID" value="ENSPMAP00000007566.1"/>
    <property type="gene ID" value="ENSPMAG00000006865.1"/>
</dbReference>
<dbReference type="SUPFAM" id="SSF56399">
    <property type="entry name" value="ADP-ribosylation"/>
    <property type="match status" value="1"/>
</dbReference>
<protein>
    <recommendedName>
        <fullName evidence="4">Poly [ADP-ribose] polymerase</fullName>
        <shortName evidence="4">PARP</shortName>
        <ecNumber evidence="4">2.4.2.-</ecNumber>
    </recommendedName>
</protein>
<evidence type="ECO:0000259" key="5">
    <source>
        <dbReference type="PROSITE" id="PS50918"/>
    </source>
</evidence>
<dbReference type="GO" id="GO:1990404">
    <property type="term" value="F:NAD+-protein mono-ADP-ribosyltransferase activity"/>
    <property type="evidence" value="ECO:0007669"/>
    <property type="project" value="TreeGrafter"/>
</dbReference>
<feature type="domain" description="PARP catalytic" evidence="6">
    <location>
        <begin position="70"/>
        <end position="183"/>
    </location>
</feature>
<dbReference type="InterPro" id="IPR004170">
    <property type="entry name" value="WWE_dom"/>
</dbReference>
<dbReference type="EC" id="2.4.2.-" evidence="4"/>
<dbReference type="Pfam" id="PF00644">
    <property type="entry name" value="PARP"/>
    <property type="match status" value="1"/>
</dbReference>
<dbReference type="PANTHER" id="PTHR45740">
    <property type="entry name" value="POLY [ADP-RIBOSE] POLYMERASE"/>
    <property type="match status" value="1"/>
</dbReference>
<dbReference type="PANTHER" id="PTHR45740:SF2">
    <property type="entry name" value="POLY [ADP-RIBOSE] POLYMERASE"/>
    <property type="match status" value="1"/>
</dbReference>
<dbReference type="PROSITE" id="PS51059">
    <property type="entry name" value="PARP_CATALYTIC"/>
    <property type="match status" value="1"/>
</dbReference>
<keyword evidence="4" id="KW-0328">Glycosyltransferase</keyword>
<dbReference type="InterPro" id="IPR051712">
    <property type="entry name" value="ARTD-AVP"/>
</dbReference>
<reference evidence="7" key="1">
    <citation type="submission" date="2025-08" db="UniProtKB">
        <authorList>
            <consortium name="Ensembl"/>
        </authorList>
    </citation>
    <scope>IDENTIFICATION</scope>
</reference>
<keyword evidence="4" id="KW-0808">Transferase</keyword>
<sequence>NVSSLDLEKAYHEDKEGSFKFTAGRFSYRLDFKDMTQTNLEVGTRRCVRRRPLLVTARHASLSRTGVGSVPAHWDRASLSDVDISLVELVNTTSEYKEVATLFKNTLSQPSINILNVKRVQNLELWDAFQRKREWMRKKNDGVEVEERKLFHGTRPKHVVPICQQNIDWRLRGAHGTAYGEGT</sequence>
<dbReference type="Gene3D" id="3.90.228.10">
    <property type="match status" value="1"/>
</dbReference>
<dbReference type="AlphaFoldDB" id="S4RQT0"/>
<dbReference type="InterPro" id="IPR012317">
    <property type="entry name" value="Poly(ADP-ribose)pol_cat_dom"/>
</dbReference>
<comment type="similarity">
    <text evidence="3">Belongs to the ARTD/PARP family.</text>
</comment>
<dbReference type="PROSITE" id="PS50918">
    <property type="entry name" value="WWE"/>
    <property type="match status" value="1"/>
</dbReference>
<dbReference type="GeneTree" id="ENSGT00940000154649"/>
<dbReference type="Pfam" id="PF02825">
    <property type="entry name" value="WWE"/>
    <property type="match status" value="1"/>
</dbReference>
<dbReference type="Gene3D" id="3.30.720.50">
    <property type="match status" value="1"/>
</dbReference>